<evidence type="ECO:0000256" key="1">
    <source>
        <dbReference type="ARBA" id="ARBA00005250"/>
    </source>
</evidence>
<dbReference type="Gene3D" id="3.60.15.10">
    <property type="entry name" value="Ribonuclease Z/Hydroxyacylglutathione hydrolase-like"/>
    <property type="match status" value="1"/>
</dbReference>
<keyword evidence="5" id="KW-1185">Reference proteome</keyword>
<feature type="domain" description="Metallo-beta-lactamase" evidence="3">
    <location>
        <begin position="52"/>
        <end position="252"/>
    </location>
</feature>
<dbReference type="GO" id="GO:0017001">
    <property type="term" value="P:antibiotic catabolic process"/>
    <property type="evidence" value="ECO:0007669"/>
    <property type="project" value="UniProtKB-ARBA"/>
</dbReference>
<dbReference type="EMBL" id="JAGQDE010000011">
    <property type="protein sequence ID" value="MBQ0960016.1"/>
    <property type="molecule type" value="Genomic_DNA"/>
</dbReference>
<organism evidence="4 5">
    <name type="scientific">Ideonella aquatica</name>
    <dbReference type="NCBI Taxonomy" id="2824119"/>
    <lineage>
        <taxon>Bacteria</taxon>
        <taxon>Pseudomonadati</taxon>
        <taxon>Pseudomonadota</taxon>
        <taxon>Betaproteobacteria</taxon>
        <taxon>Burkholderiales</taxon>
        <taxon>Sphaerotilaceae</taxon>
        <taxon>Ideonella</taxon>
    </lineage>
</organism>
<sequence>MPAVAWFLVSLVVAGSPPSVAQSSPARSADVQAVAPGVWWLPGRFERERQPDGNSLILQGPQGIVIVDSGRHAEHTQALLDWVRASGQPLRAVVNSHWHLDHLGGNAMLRAAAPAMRAYAAPAVRDAVRRRMPESAIDLERMKADPQIDEATRRMVEIDLALYARREALEPDVLIEGPAQDLTLAGRPLRVGVAFGVSGGDLWLFDPASGTLAVGDFVTLPVPFFDTACPERWRASLSELASMPFERVVPGHGPIMNRAEFDRYRAAYDRLLACAGSARAASECSDGWLADLGPMLPAGGERGAQGMLKYYLEERLRAEPARTAADCAAS</sequence>
<comment type="similarity">
    <text evidence="1">Belongs to the metallo-beta-lactamase superfamily. Class-B beta-lactamase family.</text>
</comment>
<proteinExistence type="inferred from homology"/>
<evidence type="ECO:0000313" key="4">
    <source>
        <dbReference type="EMBL" id="MBQ0960016.1"/>
    </source>
</evidence>
<dbReference type="SUPFAM" id="SSF56281">
    <property type="entry name" value="Metallo-hydrolase/oxidoreductase"/>
    <property type="match status" value="1"/>
</dbReference>
<protein>
    <submittedName>
        <fullName evidence="4">MBL fold metallo-hydrolase</fullName>
    </submittedName>
</protein>
<dbReference type="SMART" id="SM00849">
    <property type="entry name" value="Lactamase_B"/>
    <property type="match status" value="1"/>
</dbReference>
<dbReference type="PANTHER" id="PTHR42951:SF4">
    <property type="entry name" value="ACYL-COENZYME A THIOESTERASE MBLAC2"/>
    <property type="match status" value="1"/>
</dbReference>
<evidence type="ECO:0000259" key="3">
    <source>
        <dbReference type="SMART" id="SM00849"/>
    </source>
</evidence>
<feature type="signal peptide" evidence="2">
    <location>
        <begin position="1"/>
        <end position="21"/>
    </location>
</feature>
<evidence type="ECO:0000313" key="5">
    <source>
        <dbReference type="Proteomes" id="UP000678374"/>
    </source>
</evidence>
<reference evidence="4" key="1">
    <citation type="submission" date="2021-04" db="EMBL/GenBank/DDBJ databases">
        <title>The genome sequence of Ideonella sp. 4Y11.</title>
        <authorList>
            <person name="Liu Y."/>
        </authorList>
    </citation>
    <scope>NUCLEOTIDE SEQUENCE</scope>
    <source>
        <strain evidence="4">4Y11</strain>
    </source>
</reference>
<gene>
    <name evidence="4" type="ORF">KAK06_13770</name>
</gene>
<feature type="chain" id="PRO_5037428021" evidence="2">
    <location>
        <begin position="22"/>
        <end position="330"/>
    </location>
</feature>
<accession>A0A940YPA7</accession>
<dbReference type="InterPro" id="IPR050855">
    <property type="entry name" value="NDM-1-like"/>
</dbReference>
<evidence type="ECO:0000256" key="2">
    <source>
        <dbReference type="SAM" id="SignalP"/>
    </source>
</evidence>
<dbReference type="AlphaFoldDB" id="A0A940YPA7"/>
<keyword evidence="2" id="KW-0732">Signal</keyword>
<name>A0A940YPA7_9BURK</name>
<dbReference type="PANTHER" id="PTHR42951">
    <property type="entry name" value="METALLO-BETA-LACTAMASE DOMAIN-CONTAINING"/>
    <property type="match status" value="1"/>
</dbReference>
<dbReference type="RefSeq" id="WP_210802692.1">
    <property type="nucleotide sequence ID" value="NZ_JAGQDE010000011.1"/>
</dbReference>
<dbReference type="InterPro" id="IPR036866">
    <property type="entry name" value="RibonucZ/Hydroxyglut_hydro"/>
</dbReference>
<dbReference type="Proteomes" id="UP000678374">
    <property type="component" value="Unassembled WGS sequence"/>
</dbReference>
<comment type="caution">
    <text evidence="4">The sequence shown here is derived from an EMBL/GenBank/DDBJ whole genome shotgun (WGS) entry which is preliminary data.</text>
</comment>
<dbReference type="InterPro" id="IPR001279">
    <property type="entry name" value="Metallo-B-lactamas"/>
</dbReference>
<dbReference type="Pfam" id="PF00753">
    <property type="entry name" value="Lactamase_B"/>
    <property type="match status" value="1"/>
</dbReference>